<dbReference type="SUPFAM" id="SSF49265">
    <property type="entry name" value="Fibronectin type III"/>
    <property type="match status" value="3"/>
</dbReference>
<protein>
    <submittedName>
        <fullName evidence="4">Cytokine receptor</fullName>
    </submittedName>
</protein>
<feature type="domain" description="Fibronectin type-III" evidence="2">
    <location>
        <begin position="342"/>
        <end position="444"/>
    </location>
</feature>
<dbReference type="SMART" id="SM00060">
    <property type="entry name" value="FN3"/>
    <property type="match status" value="5"/>
</dbReference>
<dbReference type="PROSITE" id="PS50853">
    <property type="entry name" value="FN3"/>
    <property type="match status" value="4"/>
</dbReference>
<dbReference type="GeneID" id="111593474"/>
<feature type="domain" description="Fibronectin type-III" evidence="2">
    <location>
        <begin position="240"/>
        <end position="340"/>
    </location>
</feature>
<dbReference type="CTD" id="32976"/>
<dbReference type="InterPro" id="IPR050713">
    <property type="entry name" value="RTP_Phos/Ushers"/>
</dbReference>
<gene>
    <name evidence="4" type="primary">LOC111593474</name>
</gene>
<reference evidence="4" key="1">
    <citation type="submission" date="2025-08" db="UniProtKB">
        <authorList>
            <consortium name="RefSeq"/>
        </authorList>
    </citation>
    <scope>IDENTIFICATION</scope>
    <source>
        <strain evidence="4">15085-1641.00</strain>
        <tissue evidence="4">Whole body</tissue>
    </source>
</reference>
<feature type="domain" description="Fibronectin type-III" evidence="2">
    <location>
        <begin position="550"/>
        <end position="645"/>
    </location>
</feature>
<dbReference type="CDD" id="cd00063">
    <property type="entry name" value="FN3"/>
    <property type="match status" value="3"/>
</dbReference>
<dbReference type="GO" id="GO:0016020">
    <property type="term" value="C:membrane"/>
    <property type="evidence" value="ECO:0007669"/>
    <property type="project" value="UniProtKB-SubCell"/>
</dbReference>
<keyword evidence="3" id="KW-1185">Reference proteome</keyword>
<sequence length="1233" mass="137136">MQINDCKRTKMQQITFALAVIFAFCMVTLNGQHPSPGWVVPEKAELPVGSDLNITCTINQAFFDSSKTNETCKVNDLYFNANINGVQRYYNGSDLQIINDTTILMSFTNMFDQEGEYLCMCKEMGMFSSKVDVGTKPLLVQDFNCTSHDWDYMFCNFTAPRNSINPKYNVSFTTDKNTNYRYYVDCNFDASPLVNCNITGEQYKKFSQIYFFRLDIANTLGNASQDIEVNNVERMILARPGQNLKLLNRTKDSICLSWEMPRRSNFVGGVLWRVFVTPENFPTLVRPMWRNNSSAAKDTLCLTELPYPGYNYLLELRVRNNKTKSRWSPPLNYNFRTAAERPARPPRITNGSFYVYSSESSLTLYWEQLHKHEMNGDNFTYVISEYRCNDTIIDASKIKVDTNSATIDNWTRNAHYEIYIRSSNNVGTSLEASRLYIPSISGEDIRLREPLKIQGVYHSSNSSYTLGWKPPRNSSGLIDYTVFWCNAKPALLSKCNGSIHFEHVSPDRLEYSTATGQSPSLNMAVSANFVGRNTGMHWVTCTGDGNDDLAKMDPAIEQLTDTSITVKWGTEGVCAAILSGYNLTYCKRSDGKPDNCTTMELPKDVTSHKIVNLEPYTFYTIKMSMYSPKRASKYSDELFQRTAQGAPTPPRQLTYFNVSSSSVSLTWKQPIKANGMLVEYRGTITSDNITDHFVMHTLTAELSNKETNFVLNNLTAYTEYEISLCAKTILYSEPSNKIRFRTAVGVPSPPHELHVENSHWNTILEWEAPLRPAGRLEFYEVVIIERNANNTIIGQPSSYVSARPNLTCVMTTPLCTPLHRFHYNVRAVNAEPLDPNLTTHIDKTYIRRSMQSQKCDAQPPLTDIEWGAIQNYLNTSLYRLYKSAWTTHEVSCSPGQSNLKVFVTSVEVVTSIIFLSAFAYMVYRKLLKMSDIDLVLPPGIDEKKSIEIGSSGGGTGGNGGGVGSIVGGVICTRIDLPHYSQHDLPQDFSSGNESSKLLLANSSSGGMLEQRDAYEERTLTTLPPCSYMSMSQGLLLDDDSQMGATEMQSSSPTNPNPNPNAGGYIKPTQMKNWSTPSSMANTLPSTNGQLSMPLSGYVPVQVLQSRPTPAPAAPAVGASTAAQTPMHLLNTSNYVQAADLHKLKPLAPICGVNGPAMPTTPAATPLMPNGFGYTAMEQLQRNGLIKPTAAAAAAAASATAQHSQQTPQTLQPNIGGYVTPQDLNALAHNRHML</sequence>
<dbReference type="Pfam" id="PF00041">
    <property type="entry name" value="fn3"/>
    <property type="match status" value="2"/>
</dbReference>
<dbReference type="InterPro" id="IPR003961">
    <property type="entry name" value="FN3_dom"/>
</dbReference>
<evidence type="ECO:0000313" key="3">
    <source>
        <dbReference type="Proteomes" id="UP000504633"/>
    </source>
</evidence>
<dbReference type="PANTHER" id="PTHR46957:SF3">
    <property type="entry name" value="CYTOKINE RECEPTOR"/>
    <property type="match status" value="1"/>
</dbReference>
<dbReference type="KEGG" id="dhe:111593474"/>
<proteinExistence type="predicted"/>
<dbReference type="PANTHER" id="PTHR46957">
    <property type="entry name" value="CYTOKINE RECEPTOR"/>
    <property type="match status" value="1"/>
</dbReference>
<feature type="region of interest" description="Disordered" evidence="1">
    <location>
        <begin position="1042"/>
        <end position="1079"/>
    </location>
</feature>
<dbReference type="AlphaFoldDB" id="A0A6J1LFE9"/>
<dbReference type="Proteomes" id="UP000504633">
    <property type="component" value="Unplaced"/>
</dbReference>
<feature type="domain" description="Fibronectin type-III" evidence="2">
    <location>
        <begin position="649"/>
        <end position="745"/>
    </location>
</feature>
<keyword evidence="4" id="KW-0675">Receptor</keyword>
<evidence type="ECO:0000313" key="4">
    <source>
        <dbReference type="RefSeq" id="XP_023162003.1"/>
    </source>
</evidence>
<dbReference type="RefSeq" id="XP_023162003.1">
    <property type="nucleotide sequence ID" value="XM_023306235.2"/>
</dbReference>
<evidence type="ECO:0000256" key="1">
    <source>
        <dbReference type="SAM" id="MobiDB-lite"/>
    </source>
</evidence>
<name>A0A6J1LFE9_DROHY</name>
<dbReference type="InterPro" id="IPR036116">
    <property type="entry name" value="FN3_sf"/>
</dbReference>
<dbReference type="OMA" id="NLTYCQR"/>
<organism evidence="3 4">
    <name type="scientific">Drosophila hydei</name>
    <name type="common">Fruit fly</name>
    <dbReference type="NCBI Taxonomy" id="7224"/>
    <lineage>
        <taxon>Eukaryota</taxon>
        <taxon>Metazoa</taxon>
        <taxon>Ecdysozoa</taxon>
        <taxon>Arthropoda</taxon>
        <taxon>Hexapoda</taxon>
        <taxon>Insecta</taxon>
        <taxon>Pterygota</taxon>
        <taxon>Neoptera</taxon>
        <taxon>Endopterygota</taxon>
        <taxon>Diptera</taxon>
        <taxon>Brachycera</taxon>
        <taxon>Muscomorpha</taxon>
        <taxon>Ephydroidea</taxon>
        <taxon>Drosophilidae</taxon>
        <taxon>Drosophila</taxon>
    </lineage>
</organism>
<evidence type="ECO:0000259" key="2">
    <source>
        <dbReference type="PROSITE" id="PS50853"/>
    </source>
</evidence>
<dbReference type="InterPro" id="IPR013783">
    <property type="entry name" value="Ig-like_fold"/>
</dbReference>
<dbReference type="Gene3D" id="2.60.40.10">
    <property type="entry name" value="Immunoglobulins"/>
    <property type="match status" value="6"/>
</dbReference>
<feature type="compositionally biased region" description="Polar residues" evidence="1">
    <location>
        <begin position="1069"/>
        <end position="1079"/>
    </location>
</feature>
<dbReference type="OrthoDB" id="6381660at2759"/>
<accession>A0A6J1LFE9</accession>